<gene>
    <name evidence="2" type="ORF">A4A58_23500</name>
</gene>
<accession>A0A161R4X8</accession>
<dbReference type="EMBL" id="LVYV01000005">
    <property type="protein sequence ID" value="KZD24121.1"/>
    <property type="molecule type" value="Genomic_DNA"/>
</dbReference>
<dbReference type="STRING" id="943830.A4A58_23500"/>
<dbReference type="AlphaFoldDB" id="A0A161R4X8"/>
<dbReference type="Gene3D" id="3.40.630.30">
    <property type="match status" value="1"/>
</dbReference>
<evidence type="ECO:0000259" key="1">
    <source>
        <dbReference type="PROSITE" id="PS51186"/>
    </source>
</evidence>
<proteinExistence type="predicted"/>
<name>A0A161R4X8_9BRAD</name>
<dbReference type="OrthoDB" id="9787920at2"/>
<evidence type="ECO:0000313" key="3">
    <source>
        <dbReference type="Proteomes" id="UP000076574"/>
    </source>
</evidence>
<organism evidence="2 3">
    <name type="scientific">Tardiphaga robiniae</name>
    <dbReference type="NCBI Taxonomy" id="943830"/>
    <lineage>
        <taxon>Bacteria</taxon>
        <taxon>Pseudomonadati</taxon>
        <taxon>Pseudomonadota</taxon>
        <taxon>Alphaproteobacteria</taxon>
        <taxon>Hyphomicrobiales</taxon>
        <taxon>Nitrobacteraceae</taxon>
        <taxon>Tardiphaga</taxon>
    </lineage>
</organism>
<evidence type="ECO:0000313" key="2">
    <source>
        <dbReference type="EMBL" id="KZD24121.1"/>
    </source>
</evidence>
<dbReference type="Proteomes" id="UP000076574">
    <property type="component" value="Unassembled WGS sequence"/>
</dbReference>
<dbReference type="InterPro" id="IPR000182">
    <property type="entry name" value="GNAT_dom"/>
</dbReference>
<dbReference type="CDD" id="cd04301">
    <property type="entry name" value="NAT_SF"/>
    <property type="match status" value="1"/>
</dbReference>
<dbReference type="Pfam" id="PF00583">
    <property type="entry name" value="Acetyltransf_1"/>
    <property type="match status" value="1"/>
</dbReference>
<reference evidence="2 3" key="1">
    <citation type="submission" date="2016-03" db="EMBL/GenBank/DDBJ databases">
        <title>Microsymbionts genomes from the relict species Vavilovia formosa (Stev.) Fed.</title>
        <authorList>
            <person name="Kopat V."/>
            <person name="Chirak E."/>
            <person name="Kimeklis A."/>
            <person name="Andronov E."/>
        </authorList>
    </citation>
    <scope>NUCLEOTIDE SEQUENCE [LARGE SCALE GENOMIC DNA]</scope>
    <source>
        <strain evidence="2 3">Vaf07</strain>
    </source>
</reference>
<dbReference type="GO" id="GO:0016747">
    <property type="term" value="F:acyltransferase activity, transferring groups other than amino-acyl groups"/>
    <property type="evidence" value="ECO:0007669"/>
    <property type="project" value="InterPro"/>
</dbReference>
<dbReference type="RefSeq" id="WP_068731157.1">
    <property type="nucleotide sequence ID" value="NZ_LVYV01000005.1"/>
</dbReference>
<protein>
    <submittedName>
        <fullName evidence="2">GCN5 family acetyltransferase</fullName>
    </submittedName>
</protein>
<keyword evidence="3" id="KW-1185">Reference proteome</keyword>
<dbReference type="PROSITE" id="PS51186">
    <property type="entry name" value="GNAT"/>
    <property type="match status" value="1"/>
</dbReference>
<sequence length="143" mass="16060">MTNAPVITVPDAPGEAERLVVANALLAYNTKTVGPNNYRPLSILIHDPATGEPIGGIWGKTAFNWCFVELFVVPEQFRGQDIGSKVLAKAEEIARERGCIGLWLDTYWFQARSFYEKQGYEVFGEIPDYPRGGPRYFLKKSFV</sequence>
<dbReference type="InterPro" id="IPR016181">
    <property type="entry name" value="Acyl_CoA_acyltransferase"/>
</dbReference>
<feature type="domain" description="N-acetyltransferase" evidence="1">
    <location>
        <begin position="1"/>
        <end position="143"/>
    </location>
</feature>
<dbReference type="SUPFAM" id="SSF55729">
    <property type="entry name" value="Acyl-CoA N-acyltransferases (Nat)"/>
    <property type="match status" value="1"/>
</dbReference>
<keyword evidence="2" id="KW-0808">Transferase</keyword>
<comment type="caution">
    <text evidence="2">The sequence shown here is derived from an EMBL/GenBank/DDBJ whole genome shotgun (WGS) entry which is preliminary data.</text>
</comment>